<reference evidence="1 2" key="1">
    <citation type="submission" date="2019-02" db="EMBL/GenBank/DDBJ databases">
        <title>Deep-cultivation of Planctomycetes and their phenomic and genomic characterization uncovers novel biology.</title>
        <authorList>
            <person name="Wiegand S."/>
            <person name="Jogler M."/>
            <person name="Boedeker C."/>
            <person name="Pinto D."/>
            <person name="Vollmers J."/>
            <person name="Rivas-Marin E."/>
            <person name="Kohn T."/>
            <person name="Peeters S.H."/>
            <person name="Heuer A."/>
            <person name="Rast P."/>
            <person name="Oberbeckmann S."/>
            <person name="Bunk B."/>
            <person name="Jeske O."/>
            <person name="Meyerdierks A."/>
            <person name="Storesund J.E."/>
            <person name="Kallscheuer N."/>
            <person name="Luecker S."/>
            <person name="Lage O.M."/>
            <person name="Pohl T."/>
            <person name="Merkel B.J."/>
            <person name="Hornburger P."/>
            <person name="Mueller R.-W."/>
            <person name="Bruemmer F."/>
            <person name="Labrenz M."/>
            <person name="Spormann A.M."/>
            <person name="Op Den Camp H."/>
            <person name="Overmann J."/>
            <person name="Amann R."/>
            <person name="Jetten M.S.M."/>
            <person name="Mascher T."/>
            <person name="Medema M.H."/>
            <person name="Devos D.P."/>
            <person name="Kaster A.-K."/>
            <person name="Ovreas L."/>
            <person name="Rohde M."/>
            <person name="Galperin M.Y."/>
            <person name="Jogler C."/>
        </authorList>
    </citation>
    <scope>NUCLEOTIDE SEQUENCE [LARGE SCALE GENOMIC DNA]</scope>
    <source>
        <strain evidence="1 2">Poly41</strain>
    </source>
</reference>
<dbReference type="AlphaFoldDB" id="A0A5C6DTS8"/>
<accession>A0A5C6DTS8</accession>
<name>A0A5C6DTS8_9BACT</name>
<protein>
    <submittedName>
        <fullName evidence="1">Uncharacterized protein</fullName>
    </submittedName>
</protein>
<proteinExistence type="predicted"/>
<gene>
    <name evidence="1" type="ORF">Poly41_21210</name>
</gene>
<dbReference type="Proteomes" id="UP000319143">
    <property type="component" value="Unassembled WGS sequence"/>
</dbReference>
<organism evidence="1 2">
    <name type="scientific">Novipirellula artificiosorum</name>
    <dbReference type="NCBI Taxonomy" id="2528016"/>
    <lineage>
        <taxon>Bacteria</taxon>
        <taxon>Pseudomonadati</taxon>
        <taxon>Planctomycetota</taxon>
        <taxon>Planctomycetia</taxon>
        <taxon>Pirellulales</taxon>
        <taxon>Pirellulaceae</taxon>
        <taxon>Novipirellula</taxon>
    </lineage>
</organism>
<sequence length="45" mass="4702">MAVKKGTSVAAKTGSTRMVVAKGDLNQETPTRVFDLIDSPIGSSH</sequence>
<evidence type="ECO:0000313" key="2">
    <source>
        <dbReference type="Proteomes" id="UP000319143"/>
    </source>
</evidence>
<evidence type="ECO:0000313" key="1">
    <source>
        <dbReference type="EMBL" id="TWU39297.1"/>
    </source>
</evidence>
<comment type="caution">
    <text evidence="1">The sequence shown here is derived from an EMBL/GenBank/DDBJ whole genome shotgun (WGS) entry which is preliminary data.</text>
</comment>
<keyword evidence="2" id="KW-1185">Reference proteome</keyword>
<dbReference type="EMBL" id="SJPV01000003">
    <property type="protein sequence ID" value="TWU39297.1"/>
    <property type="molecule type" value="Genomic_DNA"/>
</dbReference>